<dbReference type="RefSeq" id="XP_032819786.1">
    <property type="nucleotide sequence ID" value="XM_032963895.1"/>
</dbReference>
<gene>
    <name evidence="3" type="primary">CCDC177</name>
</gene>
<dbReference type="PANTHER" id="PTHR33663:SF2">
    <property type="entry name" value="COILED-COIL DOMAIN-CONTAINING PROTEIN 177"/>
    <property type="match status" value="1"/>
</dbReference>
<protein>
    <submittedName>
        <fullName evidence="3">Coiled-coil domain-containing protein 177</fullName>
    </submittedName>
</protein>
<sequence>MVDVLSPSTTRKPSSVSSHFPGVSNGPGDAYCRPAAARPQEKAEDAVEDNEEEAAPRGPGGPRFSGPRSGSMESGSMESGSSPLLHIDLYNFDSPRAEGSRYVLTSPRSLESCARCGIRPVELLSRPLADFAAPGTGDRESNSTTNLGGLGRDSEEARAAHAAFERERRRKLRRCRDERERILLEEREKRREAQQHNHQQKRGGSVDPLPSKLAGTGLRPLGIPHQSRSLETVRASLPLPGHRTPVALSDGCSLDDSSGSHDTVSDPLGKTRPRQRPQLLGAASRPPLPRRAHDDLPCPGGRTSGPRCTFTGKSLSLGDLSQDPGTAAQLQQLTRAAGAAGAGAGTGPRKRARAAERGLELPSRDLKIAALMLARHREETLTAEQRRDAHLRWADARRAEEERRALDERERGRALAQRLREREPPPLEPPPPPRGGAAADAAAAAAGGQDQGRQQQNLHERLSLAERKRLEAKERRRGERRLSNERERERHLRTQRELAREEDAGEARLREALDARLRASQRRRDEEETRRLRELQLRAERDGQRLRRARAAAERLDEDMRSRREALAAEAERRLRQAALAAGEGAQRRAERAARERAEKERAHGEAARRAVLEEENRRRERLARLREKEERGERAARRRDARLEESRSVARASFEVREKVREATQTRSFDKMVREAELQLRLL</sequence>
<accession>A0AAJ7X3C4</accession>
<name>A0AAJ7X3C4_PETMA</name>
<feature type="compositionally biased region" description="Basic and acidic residues" evidence="1">
    <location>
        <begin position="627"/>
        <end position="636"/>
    </location>
</feature>
<feature type="region of interest" description="Disordered" evidence="1">
    <location>
        <begin position="187"/>
        <end position="225"/>
    </location>
</feature>
<organism evidence="2 3">
    <name type="scientific">Petromyzon marinus</name>
    <name type="common">Sea lamprey</name>
    <dbReference type="NCBI Taxonomy" id="7757"/>
    <lineage>
        <taxon>Eukaryota</taxon>
        <taxon>Metazoa</taxon>
        <taxon>Chordata</taxon>
        <taxon>Craniata</taxon>
        <taxon>Vertebrata</taxon>
        <taxon>Cyclostomata</taxon>
        <taxon>Hyperoartia</taxon>
        <taxon>Petromyzontiformes</taxon>
        <taxon>Petromyzontidae</taxon>
        <taxon>Petromyzon</taxon>
    </lineage>
</organism>
<dbReference type="Proteomes" id="UP001318040">
    <property type="component" value="Chromosome 31"/>
</dbReference>
<feature type="compositionally biased region" description="Low complexity" evidence="1">
    <location>
        <begin position="435"/>
        <end position="455"/>
    </location>
</feature>
<proteinExistence type="predicted"/>
<feature type="compositionally biased region" description="Basic and acidic residues" evidence="1">
    <location>
        <begin position="458"/>
        <end position="504"/>
    </location>
</feature>
<feature type="region of interest" description="Disordered" evidence="1">
    <location>
        <begin position="131"/>
        <end position="171"/>
    </location>
</feature>
<evidence type="ECO:0000313" key="2">
    <source>
        <dbReference type="Proteomes" id="UP001318040"/>
    </source>
</evidence>
<feature type="region of interest" description="Disordered" evidence="1">
    <location>
        <begin position="627"/>
        <end position="650"/>
    </location>
</feature>
<feature type="compositionally biased region" description="Basic and acidic residues" evidence="1">
    <location>
        <begin position="400"/>
        <end position="425"/>
    </location>
</feature>
<feature type="region of interest" description="Disordered" evidence="1">
    <location>
        <begin position="338"/>
        <end position="358"/>
    </location>
</feature>
<feature type="compositionally biased region" description="Basic and acidic residues" evidence="1">
    <location>
        <begin position="152"/>
        <end position="167"/>
    </location>
</feature>
<feature type="compositionally biased region" description="Polar residues" evidence="1">
    <location>
        <begin position="1"/>
        <end position="18"/>
    </location>
</feature>
<feature type="region of interest" description="Disordered" evidence="1">
    <location>
        <begin position="400"/>
        <end position="504"/>
    </location>
</feature>
<evidence type="ECO:0000313" key="3">
    <source>
        <dbReference type="RefSeq" id="XP_032819786.1"/>
    </source>
</evidence>
<keyword evidence="2" id="KW-1185">Reference proteome</keyword>
<dbReference type="KEGG" id="pmrn:116947767"/>
<feature type="region of interest" description="Disordered" evidence="1">
    <location>
        <begin position="580"/>
        <end position="610"/>
    </location>
</feature>
<feature type="region of interest" description="Disordered" evidence="1">
    <location>
        <begin position="238"/>
        <end position="310"/>
    </location>
</feature>
<feature type="compositionally biased region" description="Low complexity" evidence="1">
    <location>
        <begin position="248"/>
        <end position="262"/>
    </location>
</feature>
<dbReference type="AlphaFoldDB" id="A0AAJ7X3C4"/>
<evidence type="ECO:0000256" key="1">
    <source>
        <dbReference type="SAM" id="MobiDB-lite"/>
    </source>
</evidence>
<dbReference type="PANTHER" id="PTHR33663">
    <property type="entry name" value="COILED-COIL DOMAIN-CONTAINING PROTEIN 177"/>
    <property type="match status" value="1"/>
</dbReference>
<dbReference type="InterPro" id="IPR029090">
    <property type="entry name" value="DUF4659"/>
</dbReference>
<dbReference type="Pfam" id="PF15558">
    <property type="entry name" value="DUF4659"/>
    <property type="match status" value="2"/>
</dbReference>
<feature type="compositionally biased region" description="Low complexity" evidence="1">
    <location>
        <begin position="64"/>
        <end position="83"/>
    </location>
</feature>
<feature type="region of interest" description="Disordered" evidence="1">
    <location>
        <begin position="1"/>
        <end position="83"/>
    </location>
</feature>
<dbReference type="CTD" id="56936"/>
<reference evidence="3" key="1">
    <citation type="submission" date="2025-08" db="UniProtKB">
        <authorList>
            <consortium name="RefSeq"/>
        </authorList>
    </citation>
    <scope>IDENTIFICATION</scope>
    <source>
        <tissue evidence="3">Sperm</tissue>
    </source>
</reference>
<feature type="compositionally biased region" description="Basic and acidic residues" evidence="1">
    <location>
        <begin position="586"/>
        <end position="610"/>
    </location>
</feature>